<gene>
    <name evidence="1" type="ORF">B0H17DRAFT_1074330</name>
</gene>
<evidence type="ECO:0000313" key="2">
    <source>
        <dbReference type="Proteomes" id="UP001221757"/>
    </source>
</evidence>
<proteinExistence type="predicted"/>
<dbReference type="AlphaFoldDB" id="A0AAD7DB71"/>
<dbReference type="EMBL" id="JARKIE010000109">
    <property type="protein sequence ID" value="KAJ7683375.1"/>
    <property type="molecule type" value="Genomic_DNA"/>
</dbReference>
<comment type="caution">
    <text evidence="1">The sequence shown here is derived from an EMBL/GenBank/DDBJ whole genome shotgun (WGS) entry which is preliminary data.</text>
</comment>
<feature type="non-terminal residue" evidence="1">
    <location>
        <position position="1"/>
    </location>
</feature>
<dbReference type="Proteomes" id="UP001221757">
    <property type="component" value="Unassembled WGS sequence"/>
</dbReference>
<evidence type="ECO:0000313" key="1">
    <source>
        <dbReference type="EMBL" id="KAJ7683375.1"/>
    </source>
</evidence>
<name>A0AAD7DB71_MYCRO</name>
<protein>
    <submittedName>
        <fullName evidence="1">Uncharacterized protein</fullName>
    </submittedName>
</protein>
<accession>A0AAD7DB71</accession>
<organism evidence="1 2">
    <name type="scientific">Mycena rosella</name>
    <name type="common">Pink bonnet</name>
    <name type="synonym">Agaricus rosellus</name>
    <dbReference type="NCBI Taxonomy" id="1033263"/>
    <lineage>
        <taxon>Eukaryota</taxon>
        <taxon>Fungi</taxon>
        <taxon>Dikarya</taxon>
        <taxon>Basidiomycota</taxon>
        <taxon>Agaricomycotina</taxon>
        <taxon>Agaricomycetes</taxon>
        <taxon>Agaricomycetidae</taxon>
        <taxon>Agaricales</taxon>
        <taxon>Marasmiineae</taxon>
        <taxon>Mycenaceae</taxon>
        <taxon>Mycena</taxon>
    </lineage>
</organism>
<reference evidence="1" key="1">
    <citation type="submission" date="2023-03" db="EMBL/GenBank/DDBJ databases">
        <title>Massive genome expansion in bonnet fungi (Mycena s.s.) driven by repeated elements and novel gene families across ecological guilds.</title>
        <authorList>
            <consortium name="Lawrence Berkeley National Laboratory"/>
            <person name="Harder C.B."/>
            <person name="Miyauchi S."/>
            <person name="Viragh M."/>
            <person name="Kuo A."/>
            <person name="Thoen E."/>
            <person name="Andreopoulos B."/>
            <person name="Lu D."/>
            <person name="Skrede I."/>
            <person name="Drula E."/>
            <person name="Henrissat B."/>
            <person name="Morin E."/>
            <person name="Kohler A."/>
            <person name="Barry K."/>
            <person name="LaButti K."/>
            <person name="Morin E."/>
            <person name="Salamov A."/>
            <person name="Lipzen A."/>
            <person name="Mereny Z."/>
            <person name="Hegedus B."/>
            <person name="Baldrian P."/>
            <person name="Stursova M."/>
            <person name="Weitz H."/>
            <person name="Taylor A."/>
            <person name="Grigoriev I.V."/>
            <person name="Nagy L.G."/>
            <person name="Martin F."/>
            <person name="Kauserud H."/>
        </authorList>
    </citation>
    <scope>NUCLEOTIDE SEQUENCE</scope>
    <source>
        <strain evidence="1">CBHHK067</strain>
    </source>
</reference>
<keyword evidence="2" id="KW-1185">Reference proteome</keyword>
<sequence length="236" mass="26313">MILLGSQEVLVQNWLSGDVNKVPLPEYPGTLLCSARVFWVQPLDSNVLVVNLATSRDREHSHLYFFAIDVDRTSASYLTTVAVPAGLIHLDMRGDNLALVCCVSLRISRIFTFQMQFEPEVSLLPKPTIRVQTLDPIGYSSFAVLDSTRFLIAGPSGISLYRVPDEAFAPTVNRTWWVLPLQTHQYNARDAISSPPLGPVLDGGNGDILVSVTSGHYLRSLSVHRDRFHLTERRLI</sequence>